<evidence type="ECO:0000313" key="7">
    <source>
        <dbReference type="Proteomes" id="UP000326671"/>
    </source>
</evidence>
<keyword evidence="4" id="KW-0963">Cytoplasm</keyword>
<comment type="caution">
    <text evidence="6">The sequence shown here is derived from an EMBL/GenBank/DDBJ whole genome shotgun (WGS) entry which is preliminary data.</text>
</comment>
<dbReference type="Gene3D" id="1.10.1520.10">
    <property type="entry name" value="Ribonuclease III domain"/>
    <property type="match status" value="1"/>
</dbReference>
<dbReference type="SMART" id="SM00535">
    <property type="entry name" value="RIBOc"/>
    <property type="match status" value="1"/>
</dbReference>
<dbReference type="InterPro" id="IPR000999">
    <property type="entry name" value="RNase_III_dom"/>
</dbReference>
<comment type="function">
    <text evidence="4">Involved in correct processing of both the 5' and 3' ends of 23S rRNA precursor. Processes 30S rRNA precursor transcript even in absence of ribonuclease 3 (Rnc); Rnc processes 30S rRNA into smaller rRNA precursors.</text>
</comment>
<keyword evidence="4" id="KW-0698">rRNA processing</keyword>
<dbReference type="PANTHER" id="PTHR34276:SF1">
    <property type="entry name" value="MINI-RIBONUCLEASE 3"/>
    <property type="match status" value="1"/>
</dbReference>
<keyword evidence="4" id="KW-0690">Ribosome biogenesis</keyword>
<comment type="subunit">
    <text evidence="4">Homodimer.</text>
</comment>
<dbReference type="PIRSF" id="PIRSF005520">
    <property type="entry name" value="UCP005520"/>
    <property type="match status" value="1"/>
</dbReference>
<dbReference type="SUPFAM" id="SSF69065">
    <property type="entry name" value="RNase III domain-like"/>
    <property type="match status" value="1"/>
</dbReference>
<comment type="cofactor">
    <cofactor evidence="4">
        <name>Mg(2+)</name>
        <dbReference type="ChEBI" id="CHEBI:18420"/>
    </cofactor>
</comment>
<dbReference type="HAMAP" id="MF_01468">
    <property type="entry name" value="RNase_Mini_III"/>
    <property type="match status" value="1"/>
</dbReference>
<dbReference type="InterPro" id="IPR008226">
    <property type="entry name" value="Mini3_fam"/>
</dbReference>
<dbReference type="GO" id="GO:0004525">
    <property type="term" value="F:ribonuclease III activity"/>
    <property type="evidence" value="ECO:0007669"/>
    <property type="project" value="InterPro"/>
</dbReference>
<evidence type="ECO:0000256" key="3">
    <source>
        <dbReference type="ARBA" id="ARBA00022801"/>
    </source>
</evidence>
<dbReference type="Pfam" id="PF00636">
    <property type="entry name" value="Ribonuclease_3"/>
    <property type="match status" value="1"/>
</dbReference>
<protein>
    <recommendedName>
        <fullName evidence="4">Mini-ribonuclease 3</fullName>
        <shortName evidence="4">Mini-3</shortName>
        <shortName evidence="4">Mini-RNase 3</shortName>
        <ecNumber evidence="4">3.1.26.-</ecNumber>
    </recommendedName>
    <alternativeName>
        <fullName evidence="4">Mini-RNase III</fullName>
        <shortName evidence="4">Mini-III</shortName>
    </alternativeName>
</protein>
<keyword evidence="3 4" id="KW-0378">Hydrolase</keyword>
<keyword evidence="4" id="KW-0694">RNA-binding</keyword>
<evidence type="ECO:0000256" key="1">
    <source>
        <dbReference type="ARBA" id="ARBA00022722"/>
    </source>
</evidence>
<evidence type="ECO:0000256" key="2">
    <source>
        <dbReference type="ARBA" id="ARBA00022759"/>
    </source>
</evidence>
<dbReference type="RefSeq" id="WP_150441798.1">
    <property type="nucleotide sequence ID" value="NZ_VYKL01000033.1"/>
</dbReference>
<keyword evidence="4" id="KW-0699">rRNA-binding</keyword>
<dbReference type="GO" id="GO:0019843">
    <property type="term" value="F:rRNA binding"/>
    <property type="evidence" value="ECO:0007669"/>
    <property type="project" value="UniProtKB-UniRule"/>
</dbReference>
<dbReference type="PANTHER" id="PTHR34276">
    <property type="entry name" value="MINI-RIBONUCLEASE 3"/>
    <property type="match status" value="1"/>
</dbReference>
<sequence length="145" mass="16371">MLHYEQKVNEKLLNSLALAYMGDAVFETYVRYHLLQNGQVKPHLLHKAATSYVSAKAQAGVLHQMLEEGYFEEEEIAVIKRGRNAKSGSVPKNTDVQTYRYSTAFEALLGSLYLAGNKERLEEVIDYAFRLIDEMKEGGSHGART</sequence>
<dbReference type="AlphaFoldDB" id="A0A5J5HG58"/>
<dbReference type="EC" id="3.1.26.-" evidence="4"/>
<proteinExistence type="inferred from homology"/>
<name>A0A5J5HG58_9BACI</name>
<dbReference type="InterPro" id="IPR036389">
    <property type="entry name" value="RNase_III_sf"/>
</dbReference>
<keyword evidence="1 4" id="KW-0540">Nuclease</keyword>
<dbReference type="GO" id="GO:0005737">
    <property type="term" value="C:cytoplasm"/>
    <property type="evidence" value="ECO:0007669"/>
    <property type="project" value="UniProtKB-SubCell"/>
</dbReference>
<comment type="subcellular location">
    <subcellularLocation>
        <location evidence="4">Cytoplasm</location>
    </subcellularLocation>
</comment>
<dbReference type="Proteomes" id="UP000326671">
    <property type="component" value="Unassembled WGS sequence"/>
</dbReference>
<evidence type="ECO:0000313" key="6">
    <source>
        <dbReference type="EMBL" id="KAA9018703.1"/>
    </source>
</evidence>
<organism evidence="6 7">
    <name type="scientific">Niallia endozanthoxylica</name>
    <dbReference type="NCBI Taxonomy" id="2036016"/>
    <lineage>
        <taxon>Bacteria</taxon>
        <taxon>Bacillati</taxon>
        <taxon>Bacillota</taxon>
        <taxon>Bacilli</taxon>
        <taxon>Bacillales</taxon>
        <taxon>Bacillaceae</taxon>
        <taxon>Niallia</taxon>
    </lineage>
</organism>
<reference evidence="6 7" key="1">
    <citation type="submission" date="2019-09" db="EMBL/GenBank/DDBJ databases">
        <title>Whole genome sequences of isolates from the Mars Exploration Rovers.</title>
        <authorList>
            <person name="Seuylemezian A."/>
            <person name="Vaishampayan P."/>
        </authorList>
    </citation>
    <scope>NUCLEOTIDE SEQUENCE [LARGE SCALE GENOMIC DNA]</scope>
    <source>
        <strain evidence="6 7">MER_TA_151</strain>
    </source>
</reference>
<keyword evidence="2 4" id="KW-0255">Endonuclease</keyword>
<feature type="active site" evidence="4">
    <location>
        <position position="23"/>
    </location>
</feature>
<evidence type="ECO:0000259" key="5">
    <source>
        <dbReference type="SMART" id="SM00535"/>
    </source>
</evidence>
<evidence type="ECO:0000256" key="4">
    <source>
        <dbReference type="HAMAP-Rule" id="MF_01468"/>
    </source>
</evidence>
<dbReference type="GO" id="GO:0006364">
    <property type="term" value="P:rRNA processing"/>
    <property type="evidence" value="ECO:0007669"/>
    <property type="project" value="UniProtKB-UniRule"/>
</dbReference>
<comment type="similarity">
    <text evidence="4">Belongs to the MrnC RNase family.</text>
</comment>
<accession>A0A5J5HG58</accession>
<keyword evidence="4" id="KW-0460">Magnesium</keyword>
<dbReference type="OrthoDB" id="46571at2"/>
<gene>
    <name evidence="4" type="primary">mrnC</name>
    <name evidence="6" type="ORF">F4V44_20075</name>
</gene>
<keyword evidence="7" id="KW-1185">Reference proteome</keyword>
<feature type="domain" description="RNase III" evidence="5">
    <location>
        <begin position="1"/>
        <end position="137"/>
    </location>
</feature>
<dbReference type="EMBL" id="VYKL01000033">
    <property type="protein sequence ID" value="KAA9018703.1"/>
    <property type="molecule type" value="Genomic_DNA"/>
</dbReference>